<keyword evidence="3" id="KW-0964">Secreted</keyword>
<evidence type="ECO:0000313" key="10">
    <source>
        <dbReference type="EMBL" id="RPA82608.1"/>
    </source>
</evidence>
<evidence type="ECO:0000256" key="1">
    <source>
        <dbReference type="ARBA" id="ARBA00004613"/>
    </source>
</evidence>
<dbReference type="PANTHER" id="PTHR38050">
    <property type="match status" value="1"/>
</dbReference>
<comment type="subcellular location">
    <subcellularLocation>
        <location evidence="1">Secreted</location>
    </subcellularLocation>
</comment>
<accession>A0A3N4ID42</accession>
<dbReference type="Gene3D" id="3.40.50.1820">
    <property type="entry name" value="alpha/beta hydrolase"/>
    <property type="match status" value="1"/>
</dbReference>
<evidence type="ECO:0000256" key="5">
    <source>
        <dbReference type="ARBA" id="ARBA00022729"/>
    </source>
</evidence>
<organism evidence="10 11">
    <name type="scientific">Ascobolus immersus RN42</name>
    <dbReference type="NCBI Taxonomy" id="1160509"/>
    <lineage>
        <taxon>Eukaryota</taxon>
        <taxon>Fungi</taxon>
        <taxon>Dikarya</taxon>
        <taxon>Ascomycota</taxon>
        <taxon>Pezizomycotina</taxon>
        <taxon>Pezizomycetes</taxon>
        <taxon>Pezizales</taxon>
        <taxon>Ascobolaceae</taxon>
        <taxon>Ascobolus</taxon>
    </lineage>
</organism>
<dbReference type="InterPro" id="IPR043595">
    <property type="entry name" value="FaeB/C/D"/>
</dbReference>
<evidence type="ECO:0000256" key="6">
    <source>
        <dbReference type="ARBA" id="ARBA00022801"/>
    </source>
</evidence>
<gene>
    <name evidence="10" type="ORF">BJ508DRAFT_414031</name>
</gene>
<protein>
    <recommendedName>
        <fullName evidence="2">feruloyl esterase</fullName>
        <ecNumber evidence="2">3.1.1.73</ecNumber>
    </recommendedName>
</protein>
<dbReference type="GO" id="GO:0030600">
    <property type="term" value="F:feruloyl esterase activity"/>
    <property type="evidence" value="ECO:0007669"/>
    <property type="project" value="UniProtKB-EC"/>
</dbReference>
<dbReference type="GO" id="GO:0005576">
    <property type="term" value="C:extracellular region"/>
    <property type="evidence" value="ECO:0007669"/>
    <property type="project" value="UniProtKB-SubCell"/>
</dbReference>
<evidence type="ECO:0000256" key="7">
    <source>
        <dbReference type="ARBA" id="ARBA00023277"/>
    </source>
</evidence>
<keyword evidence="8" id="KW-0624">Polysaccharide degradation</keyword>
<evidence type="ECO:0000256" key="4">
    <source>
        <dbReference type="ARBA" id="ARBA00022651"/>
    </source>
</evidence>
<evidence type="ECO:0000256" key="3">
    <source>
        <dbReference type="ARBA" id="ARBA00022525"/>
    </source>
</evidence>
<dbReference type="EC" id="3.1.1.73" evidence="2"/>
<name>A0A3N4ID42_ASCIM</name>
<keyword evidence="5" id="KW-0732">Signal</keyword>
<dbReference type="InterPro" id="IPR029058">
    <property type="entry name" value="AB_hydrolase_fold"/>
</dbReference>
<comment type="catalytic activity">
    <reaction evidence="9">
        <text>feruloyl-polysaccharide + H2O = ferulate + polysaccharide.</text>
        <dbReference type="EC" id="3.1.1.73"/>
    </reaction>
</comment>
<dbReference type="EMBL" id="ML119670">
    <property type="protein sequence ID" value="RPA82608.1"/>
    <property type="molecule type" value="Genomic_DNA"/>
</dbReference>
<dbReference type="PANTHER" id="PTHR38050:SF2">
    <property type="entry name" value="FERULOYL ESTERASE C-RELATED"/>
    <property type="match status" value="1"/>
</dbReference>
<keyword evidence="6 10" id="KW-0378">Hydrolase</keyword>
<reference evidence="10 11" key="1">
    <citation type="journal article" date="2018" name="Nat. Ecol. Evol.">
        <title>Pezizomycetes genomes reveal the molecular basis of ectomycorrhizal truffle lifestyle.</title>
        <authorList>
            <person name="Murat C."/>
            <person name="Payen T."/>
            <person name="Noel B."/>
            <person name="Kuo A."/>
            <person name="Morin E."/>
            <person name="Chen J."/>
            <person name="Kohler A."/>
            <person name="Krizsan K."/>
            <person name="Balestrini R."/>
            <person name="Da Silva C."/>
            <person name="Montanini B."/>
            <person name="Hainaut M."/>
            <person name="Levati E."/>
            <person name="Barry K.W."/>
            <person name="Belfiori B."/>
            <person name="Cichocki N."/>
            <person name="Clum A."/>
            <person name="Dockter R.B."/>
            <person name="Fauchery L."/>
            <person name="Guy J."/>
            <person name="Iotti M."/>
            <person name="Le Tacon F."/>
            <person name="Lindquist E.A."/>
            <person name="Lipzen A."/>
            <person name="Malagnac F."/>
            <person name="Mello A."/>
            <person name="Molinier V."/>
            <person name="Miyauchi S."/>
            <person name="Poulain J."/>
            <person name="Riccioni C."/>
            <person name="Rubini A."/>
            <person name="Sitrit Y."/>
            <person name="Splivallo R."/>
            <person name="Traeger S."/>
            <person name="Wang M."/>
            <person name="Zifcakova L."/>
            <person name="Wipf D."/>
            <person name="Zambonelli A."/>
            <person name="Paolocci F."/>
            <person name="Nowrousian M."/>
            <person name="Ottonello S."/>
            <person name="Baldrian P."/>
            <person name="Spatafora J.W."/>
            <person name="Henrissat B."/>
            <person name="Nagy L.G."/>
            <person name="Aury J.M."/>
            <person name="Wincker P."/>
            <person name="Grigoriev I.V."/>
            <person name="Bonfante P."/>
            <person name="Martin F.M."/>
        </authorList>
    </citation>
    <scope>NUCLEOTIDE SEQUENCE [LARGE SCALE GENOMIC DNA]</scope>
    <source>
        <strain evidence="10 11">RN42</strain>
    </source>
</reference>
<keyword evidence="4" id="KW-0858">Xylan degradation</keyword>
<dbReference type="SUPFAM" id="SSF53474">
    <property type="entry name" value="alpha/beta-Hydrolases"/>
    <property type="match status" value="1"/>
</dbReference>
<keyword evidence="7" id="KW-0119">Carbohydrate metabolism</keyword>
<dbReference type="AlphaFoldDB" id="A0A3N4ID42"/>
<evidence type="ECO:0000256" key="2">
    <source>
        <dbReference type="ARBA" id="ARBA00013091"/>
    </source>
</evidence>
<evidence type="ECO:0000313" key="11">
    <source>
        <dbReference type="Proteomes" id="UP000275078"/>
    </source>
</evidence>
<dbReference type="GO" id="GO:0045493">
    <property type="term" value="P:xylan catabolic process"/>
    <property type="evidence" value="ECO:0007669"/>
    <property type="project" value="UniProtKB-KW"/>
</dbReference>
<evidence type="ECO:0000256" key="9">
    <source>
        <dbReference type="ARBA" id="ARBA00034075"/>
    </source>
</evidence>
<keyword evidence="11" id="KW-1185">Reference proteome</keyword>
<dbReference type="OrthoDB" id="424610at2759"/>
<sequence>MQLPFNALSLFSVGKLFSTFLPESYGSHPTCPISTLPPSYNLTVGKVARTFGLSNPSLYPECEQLDSYPIILAFHGRGASWQHMAKLTNLHDPTYCAITIYPQGLPGYGLSDGNTCDNDARRKPSWAGAPYATCYDLDHPDQPRDDFGFFHALLDYIKDRPELKGDLERVYVTGKSNGAHFTNYLACDPDASKRIAAIAPVAGPYYQAKDRWTPGRCRPSKPIAVINFQGTEDRSVEYEGSEEWINCPANSSVGDGEERRCVGKIPGIWYWFLGWGERNKCQNEVIERDGGMTEGQRIVIQSFEQCAGGKEVRHYKVVGGKHVWPARCCNLDNLKRDGSGKCEIAPVDATDEIVRFFLRFKVAADEETLLGNERGDL</sequence>
<dbReference type="STRING" id="1160509.A0A3N4ID42"/>
<dbReference type="Proteomes" id="UP000275078">
    <property type="component" value="Unassembled WGS sequence"/>
</dbReference>
<proteinExistence type="predicted"/>
<evidence type="ECO:0000256" key="8">
    <source>
        <dbReference type="ARBA" id="ARBA00023326"/>
    </source>
</evidence>